<keyword evidence="3" id="KW-0804">Transcription</keyword>
<dbReference type="InParanoid" id="A0A2U3MZ04"/>
<evidence type="ECO:0000259" key="4">
    <source>
        <dbReference type="PROSITE" id="PS50995"/>
    </source>
</evidence>
<dbReference type="Pfam" id="PF12802">
    <property type="entry name" value="MarR_2"/>
    <property type="match status" value="1"/>
</dbReference>
<accession>A0A2U3MZ04</accession>
<dbReference type="AlphaFoldDB" id="A0A2U3MZ04"/>
<dbReference type="PANTHER" id="PTHR42756:SF1">
    <property type="entry name" value="TRANSCRIPTIONAL REPRESSOR OF EMRAB OPERON"/>
    <property type="match status" value="1"/>
</dbReference>
<dbReference type="Proteomes" id="UP000245974">
    <property type="component" value="Unassembled WGS sequence"/>
</dbReference>
<dbReference type="SUPFAM" id="SSF46785">
    <property type="entry name" value="Winged helix' DNA-binding domain"/>
    <property type="match status" value="1"/>
</dbReference>
<keyword evidence="6" id="KW-1185">Reference proteome</keyword>
<dbReference type="EMBL" id="OOGT01000072">
    <property type="protein sequence ID" value="SPL70641.1"/>
    <property type="molecule type" value="Genomic_DNA"/>
</dbReference>
<keyword evidence="2" id="KW-0238">DNA-binding</keyword>
<evidence type="ECO:0000256" key="1">
    <source>
        <dbReference type="ARBA" id="ARBA00023015"/>
    </source>
</evidence>
<dbReference type="InterPro" id="IPR019885">
    <property type="entry name" value="Tscrpt_reg_HTH_AsnC-type_CS"/>
</dbReference>
<evidence type="ECO:0000256" key="2">
    <source>
        <dbReference type="ARBA" id="ARBA00023125"/>
    </source>
</evidence>
<sequence>MSISKPHFRTSILRCARLISDEINHLLEPFQLNYSLWQVLFVIHSKQNCTFLDIAEYLNVSKPSITKRIQALNQLGLLTQLETQDKRQKKLCLSEHGMQIYQICSSLIDEFEQLLISELKPDQISQSQLTMELVVQKLLLMKTGVK</sequence>
<evidence type="ECO:0000313" key="6">
    <source>
        <dbReference type="Proteomes" id="UP000245974"/>
    </source>
</evidence>
<dbReference type="InterPro" id="IPR036390">
    <property type="entry name" value="WH_DNA-bd_sf"/>
</dbReference>
<gene>
    <name evidence="5" type="ORF">KPC_1819</name>
</gene>
<proteinExistence type="predicted"/>
<dbReference type="GO" id="GO:0003700">
    <property type="term" value="F:DNA-binding transcription factor activity"/>
    <property type="evidence" value="ECO:0007669"/>
    <property type="project" value="InterPro"/>
</dbReference>
<name>A0A2U3MZ04_9GAMM</name>
<dbReference type="PROSITE" id="PS50995">
    <property type="entry name" value="HTH_MARR_2"/>
    <property type="match status" value="1"/>
</dbReference>
<feature type="domain" description="HTH marR-type" evidence="4">
    <location>
        <begin position="5"/>
        <end position="140"/>
    </location>
</feature>
<dbReference type="PROSITE" id="PS00519">
    <property type="entry name" value="HTH_ASNC_1"/>
    <property type="match status" value="1"/>
</dbReference>
<dbReference type="OrthoDB" id="6712159at2"/>
<evidence type="ECO:0000313" key="5">
    <source>
        <dbReference type="EMBL" id="SPL70641.1"/>
    </source>
</evidence>
<protein>
    <submittedName>
        <fullName evidence="5">Putative HTH-type transcriptional regulator</fullName>
    </submittedName>
</protein>
<reference evidence="6" key="1">
    <citation type="submission" date="2018-03" db="EMBL/GenBank/DDBJ databases">
        <authorList>
            <person name="Blom J."/>
        </authorList>
    </citation>
    <scope>NUCLEOTIDE SEQUENCE [LARGE SCALE GENOMIC DNA]</scope>
    <source>
        <strain evidence="6">KPC-SM-21</strain>
    </source>
</reference>
<dbReference type="GO" id="GO:0003677">
    <property type="term" value="F:DNA binding"/>
    <property type="evidence" value="ECO:0007669"/>
    <property type="project" value="UniProtKB-KW"/>
</dbReference>
<dbReference type="RefSeq" id="WP_121974101.1">
    <property type="nucleotide sequence ID" value="NZ_OOGT01000072.1"/>
</dbReference>
<dbReference type="PANTHER" id="PTHR42756">
    <property type="entry name" value="TRANSCRIPTIONAL REGULATOR, MARR"/>
    <property type="match status" value="1"/>
</dbReference>
<dbReference type="Gene3D" id="1.10.10.10">
    <property type="entry name" value="Winged helix-like DNA-binding domain superfamily/Winged helix DNA-binding domain"/>
    <property type="match status" value="1"/>
</dbReference>
<organism evidence="5 6">
    <name type="scientific">Acinetobacter stercoris</name>
    <dbReference type="NCBI Taxonomy" id="2126983"/>
    <lineage>
        <taxon>Bacteria</taxon>
        <taxon>Pseudomonadati</taxon>
        <taxon>Pseudomonadota</taxon>
        <taxon>Gammaproteobacteria</taxon>
        <taxon>Moraxellales</taxon>
        <taxon>Moraxellaceae</taxon>
        <taxon>Acinetobacter</taxon>
    </lineage>
</organism>
<keyword evidence="1" id="KW-0805">Transcription regulation</keyword>
<dbReference type="InterPro" id="IPR036388">
    <property type="entry name" value="WH-like_DNA-bd_sf"/>
</dbReference>
<evidence type="ECO:0000256" key="3">
    <source>
        <dbReference type="ARBA" id="ARBA00023163"/>
    </source>
</evidence>
<dbReference type="SMART" id="SM00347">
    <property type="entry name" value="HTH_MARR"/>
    <property type="match status" value="1"/>
</dbReference>
<dbReference type="InterPro" id="IPR000835">
    <property type="entry name" value="HTH_MarR-typ"/>
</dbReference>